<feature type="binding site" evidence="9">
    <location>
        <position position="113"/>
    </location>
    <ligand>
        <name>ATP</name>
        <dbReference type="ChEBI" id="CHEBI:30616"/>
    </ligand>
</feature>
<dbReference type="InterPro" id="IPR017441">
    <property type="entry name" value="Protein_kinase_ATP_BS"/>
</dbReference>
<sequence length="466" mass="53206">MTRFSKPFANFTHYFIQSISHRPFHPISLRRREFVTTPFGQLNPIMGEKYPIEYNWIRGVESLEEYRHGGYHPIMIGDLLCDRYRIADKLGFGGYSTVWLAEDTHVKRFVAVKVSIADSLPHEIKALKALSASPPSLPIRPGRGSIPVLLDEFKVQGPNGEHFCYTVTPAQCNLREVSFSRLFPLDVARALAYGLTQAVAYIHSQGYVHGDIHLSNILVKLPSSFDGLSIKQLYEIYGEPETVPITRYDGKPLPPNAPAKAAVPLFLGKYAEKFLLSDAHPLLSDFGEAFSPASEARFGKDCHTPPAFRAPETKFESQTPLAYPLDIWSLAIAIWEIIGMKCIFSTDHVDEDEIVSQHIDVLGPMPPGWWQRWEGRSRFFDEHGCPTESHRENRWPPLEESFEIGIQKWRKKVGSEITENEKSAFLDLMRRMLQFRPEERLTAEEVLSSEWMVKWALPDYERSQKA</sequence>
<evidence type="ECO:0000313" key="11">
    <source>
        <dbReference type="EMBL" id="KAJ5196733.1"/>
    </source>
</evidence>
<dbReference type="InterPro" id="IPR051334">
    <property type="entry name" value="SRPK"/>
</dbReference>
<dbReference type="Pfam" id="PF00069">
    <property type="entry name" value="Pkinase"/>
    <property type="match status" value="1"/>
</dbReference>
<dbReference type="PANTHER" id="PTHR47634">
    <property type="entry name" value="PROTEIN KINASE DOMAIN-CONTAINING PROTEIN-RELATED"/>
    <property type="match status" value="1"/>
</dbReference>
<reference evidence="11" key="1">
    <citation type="submission" date="2022-11" db="EMBL/GenBank/DDBJ databases">
        <authorList>
            <person name="Petersen C."/>
        </authorList>
    </citation>
    <scope>NUCLEOTIDE SEQUENCE</scope>
    <source>
        <strain evidence="11">IBT 20477</strain>
    </source>
</reference>
<dbReference type="Gene3D" id="1.10.510.10">
    <property type="entry name" value="Transferase(Phosphotransferase) domain 1"/>
    <property type="match status" value="1"/>
</dbReference>
<dbReference type="EC" id="2.7.11.1" evidence="1"/>
<dbReference type="InterPro" id="IPR000719">
    <property type="entry name" value="Prot_kinase_dom"/>
</dbReference>
<keyword evidence="5" id="KW-0418">Kinase</keyword>
<name>A0A9W9MCC7_9EURO</name>
<comment type="catalytic activity">
    <reaction evidence="7">
        <text>L-threonyl-[protein] + ATP = O-phospho-L-threonyl-[protein] + ADP + H(+)</text>
        <dbReference type="Rhea" id="RHEA:46608"/>
        <dbReference type="Rhea" id="RHEA-COMP:11060"/>
        <dbReference type="Rhea" id="RHEA-COMP:11605"/>
        <dbReference type="ChEBI" id="CHEBI:15378"/>
        <dbReference type="ChEBI" id="CHEBI:30013"/>
        <dbReference type="ChEBI" id="CHEBI:30616"/>
        <dbReference type="ChEBI" id="CHEBI:61977"/>
        <dbReference type="ChEBI" id="CHEBI:456216"/>
        <dbReference type="EC" id="2.7.11.1"/>
    </reaction>
</comment>
<evidence type="ECO:0000256" key="6">
    <source>
        <dbReference type="ARBA" id="ARBA00022840"/>
    </source>
</evidence>
<feature type="domain" description="Protein kinase" evidence="10">
    <location>
        <begin position="84"/>
        <end position="452"/>
    </location>
</feature>
<evidence type="ECO:0000256" key="2">
    <source>
        <dbReference type="ARBA" id="ARBA00022527"/>
    </source>
</evidence>
<evidence type="ECO:0000256" key="4">
    <source>
        <dbReference type="ARBA" id="ARBA00022741"/>
    </source>
</evidence>
<keyword evidence="4 9" id="KW-0547">Nucleotide-binding</keyword>
<dbReference type="Gene3D" id="3.30.200.20">
    <property type="entry name" value="Phosphorylase Kinase, domain 1"/>
    <property type="match status" value="1"/>
</dbReference>
<dbReference type="GO" id="GO:0005524">
    <property type="term" value="F:ATP binding"/>
    <property type="evidence" value="ECO:0007669"/>
    <property type="project" value="UniProtKB-UniRule"/>
</dbReference>
<dbReference type="OrthoDB" id="5979581at2759"/>
<dbReference type="PROSITE" id="PS00107">
    <property type="entry name" value="PROTEIN_KINASE_ATP"/>
    <property type="match status" value="1"/>
</dbReference>
<keyword evidence="2" id="KW-0723">Serine/threonine-protein kinase</keyword>
<dbReference type="GO" id="GO:0004674">
    <property type="term" value="F:protein serine/threonine kinase activity"/>
    <property type="evidence" value="ECO:0007669"/>
    <property type="project" value="UniProtKB-KW"/>
</dbReference>
<comment type="caution">
    <text evidence="11">The sequence shown here is derived from an EMBL/GenBank/DDBJ whole genome shotgun (WGS) entry which is preliminary data.</text>
</comment>
<dbReference type="AlphaFoldDB" id="A0A9W9MCC7"/>
<organism evidence="11 12">
    <name type="scientific">Penicillium cf. viridicatum</name>
    <dbReference type="NCBI Taxonomy" id="2972119"/>
    <lineage>
        <taxon>Eukaryota</taxon>
        <taxon>Fungi</taxon>
        <taxon>Dikarya</taxon>
        <taxon>Ascomycota</taxon>
        <taxon>Pezizomycotina</taxon>
        <taxon>Eurotiomycetes</taxon>
        <taxon>Eurotiomycetidae</taxon>
        <taxon>Eurotiales</taxon>
        <taxon>Aspergillaceae</taxon>
        <taxon>Penicillium</taxon>
    </lineage>
</organism>
<dbReference type="SMART" id="SM00220">
    <property type="entry name" value="S_TKc"/>
    <property type="match status" value="1"/>
</dbReference>
<evidence type="ECO:0000256" key="9">
    <source>
        <dbReference type="PROSITE-ProRule" id="PRU10141"/>
    </source>
</evidence>
<gene>
    <name evidence="11" type="ORF">N7449_007212</name>
</gene>
<dbReference type="PANTHER" id="PTHR47634:SF9">
    <property type="entry name" value="PROTEIN KINASE DOMAIN-CONTAINING PROTEIN-RELATED"/>
    <property type="match status" value="1"/>
</dbReference>
<dbReference type="PROSITE" id="PS50011">
    <property type="entry name" value="PROTEIN_KINASE_DOM"/>
    <property type="match status" value="1"/>
</dbReference>
<evidence type="ECO:0000256" key="8">
    <source>
        <dbReference type="ARBA" id="ARBA00048679"/>
    </source>
</evidence>
<dbReference type="Proteomes" id="UP001150942">
    <property type="component" value="Unassembled WGS sequence"/>
</dbReference>
<dbReference type="SUPFAM" id="SSF56112">
    <property type="entry name" value="Protein kinase-like (PK-like)"/>
    <property type="match status" value="1"/>
</dbReference>
<evidence type="ECO:0000256" key="3">
    <source>
        <dbReference type="ARBA" id="ARBA00022679"/>
    </source>
</evidence>
<evidence type="ECO:0000313" key="12">
    <source>
        <dbReference type="Proteomes" id="UP001150942"/>
    </source>
</evidence>
<keyword evidence="3" id="KW-0808">Transferase</keyword>
<dbReference type="InterPro" id="IPR011009">
    <property type="entry name" value="Kinase-like_dom_sf"/>
</dbReference>
<dbReference type="EMBL" id="JAPQKQ010000005">
    <property type="protein sequence ID" value="KAJ5196733.1"/>
    <property type="molecule type" value="Genomic_DNA"/>
</dbReference>
<keyword evidence="12" id="KW-1185">Reference proteome</keyword>
<evidence type="ECO:0000256" key="5">
    <source>
        <dbReference type="ARBA" id="ARBA00022777"/>
    </source>
</evidence>
<evidence type="ECO:0000259" key="10">
    <source>
        <dbReference type="PROSITE" id="PS50011"/>
    </source>
</evidence>
<keyword evidence="6 9" id="KW-0067">ATP-binding</keyword>
<protein>
    <recommendedName>
        <fullName evidence="1">non-specific serine/threonine protein kinase</fullName>
        <ecNumber evidence="1">2.7.11.1</ecNumber>
    </recommendedName>
</protein>
<accession>A0A9W9MCC7</accession>
<evidence type="ECO:0000256" key="7">
    <source>
        <dbReference type="ARBA" id="ARBA00047899"/>
    </source>
</evidence>
<comment type="catalytic activity">
    <reaction evidence="8">
        <text>L-seryl-[protein] + ATP = O-phospho-L-seryl-[protein] + ADP + H(+)</text>
        <dbReference type="Rhea" id="RHEA:17989"/>
        <dbReference type="Rhea" id="RHEA-COMP:9863"/>
        <dbReference type="Rhea" id="RHEA-COMP:11604"/>
        <dbReference type="ChEBI" id="CHEBI:15378"/>
        <dbReference type="ChEBI" id="CHEBI:29999"/>
        <dbReference type="ChEBI" id="CHEBI:30616"/>
        <dbReference type="ChEBI" id="CHEBI:83421"/>
        <dbReference type="ChEBI" id="CHEBI:456216"/>
        <dbReference type="EC" id="2.7.11.1"/>
    </reaction>
</comment>
<reference evidence="11" key="2">
    <citation type="journal article" date="2023" name="IMA Fungus">
        <title>Comparative genomic study of the Penicillium genus elucidates a diverse pangenome and 15 lateral gene transfer events.</title>
        <authorList>
            <person name="Petersen C."/>
            <person name="Sorensen T."/>
            <person name="Nielsen M.R."/>
            <person name="Sondergaard T.E."/>
            <person name="Sorensen J.L."/>
            <person name="Fitzpatrick D.A."/>
            <person name="Frisvad J.C."/>
            <person name="Nielsen K.L."/>
        </authorList>
    </citation>
    <scope>NUCLEOTIDE SEQUENCE</scope>
    <source>
        <strain evidence="11">IBT 20477</strain>
    </source>
</reference>
<dbReference type="GO" id="GO:0050684">
    <property type="term" value="P:regulation of mRNA processing"/>
    <property type="evidence" value="ECO:0007669"/>
    <property type="project" value="TreeGrafter"/>
</dbReference>
<dbReference type="GO" id="GO:0000245">
    <property type="term" value="P:spliceosomal complex assembly"/>
    <property type="evidence" value="ECO:0007669"/>
    <property type="project" value="TreeGrafter"/>
</dbReference>
<proteinExistence type="predicted"/>
<evidence type="ECO:0000256" key="1">
    <source>
        <dbReference type="ARBA" id="ARBA00012513"/>
    </source>
</evidence>